<organism evidence="1">
    <name type="scientific">uncultured Desulfotomaculum sp</name>
    <dbReference type="NCBI Taxonomy" id="157294"/>
    <lineage>
        <taxon>Bacteria</taxon>
        <taxon>Bacillati</taxon>
        <taxon>Bacillota</taxon>
        <taxon>Clostridia</taxon>
        <taxon>Eubacteriales</taxon>
        <taxon>Desulfotomaculaceae</taxon>
        <taxon>Desulfotomaculum</taxon>
        <taxon>environmental samples</taxon>
    </lineage>
</organism>
<sequence>MIDMQSTGAMSWQLNIAAGETVTLPIYIAAAHNEQDAVSLLAQARSKTSNQWAEETNAYWRNYVAQAVPCPVDNEEIKDLYERSILMFKLMSDEKSGTIIAA</sequence>
<dbReference type="EMBL" id="KF125988">
    <property type="protein sequence ID" value="AIA93330.1"/>
    <property type="molecule type" value="Genomic_DNA"/>
</dbReference>
<evidence type="ECO:0000313" key="1">
    <source>
        <dbReference type="EMBL" id="AIA93330.1"/>
    </source>
</evidence>
<reference evidence="1" key="1">
    <citation type="journal article" date="2013" name="Environ. Microbiol.">
        <title>Seasonally variable intestinal metagenomes of the red palm weevil (Rhynchophorus ferrugineus).</title>
        <authorList>
            <person name="Jia S."/>
            <person name="Zhang X."/>
            <person name="Zhang G."/>
            <person name="Yin A."/>
            <person name="Zhang S."/>
            <person name="Li F."/>
            <person name="Wang L."/>
            <person name="Zhao D."/>
            <person name="Yun Q."/>
            <person name="Tala"/>
            <person name="Wang J."/>
            <person name="Sun G."/>
            <person name="Baabdullah M."/>
            <person name="Yu X."/>
            <person name="Hu S."/>
            <person name="Al-Mssallem I.S."/>
            <person name="Yu J."/>
        </authorList>
    </citation>
    <scope>NUCLEOTIDE SEQUENCE</scope>
</reference>
<name>A0A060CJV3_9FIRM</name>
<dbReference type="AlphaFoldDB" id="A0A060CJV3"/>
<protein>
    <submittedName>
        <fullName evidence="1">CAZy families GH15 protein</fullName>
    </submittedName>
</protein>
<feature type="non-terminal residue" evidence="1">
    <location>
        <position position="102"/>
    </location>
</feature>
<proteinExistence type="predicted"/>
<accession>A0A060CJV3</accession>